<evidence type="ECO:0000313" key="2">
    <source>
        <dbReference type="Proteomes" id="UP000215224"/>
    </source>
</evidence>
<gene>
    <name evidence="1" type="ORF">BC6307_11885</name>
</gene>
<dbReference type="PANTHER" id="PTHR43433">
    <property type="entry name" value="HYDROLASE, ALPHA/BETA FOLD FAMILY PROTEIN"/>
    <property type="match status" value="1"/>
</dbReference>
<sequence length="179" mass="20285">MRGRGKSDAPNSGYSFEHHVKDIETVINDSKVNRFCLMAYSMGVPYAIKFASTSPGIKGLIICDYPAKYPSIPKSWSERVLSRSFISKERKHVVEGIQQESKSIELYRDLNRIQVPVLVIKGGTQESLLSEVETEKLRSNLPDVVIKELNESGHELWEPSKAQFIQLINEFLVRLDDSS</sequence>
<dbReference type="PANTHER" id="PTHR43433:SF5">
    <property type="entry name" value="AB HYDROLASE-1 DOMAIN-CONTAINING PROTEIN"/>
    <property type="match status" value="1"/>
</dbReference>
<accession>A0A223KRE9</accession>
<dbReference type="InterPro" id="IPR050471">
    <property type="entry name" value="AB_hydrolase"/>
</dbReference>
<dbReference type="STRING" id="1314751.GCA_001591425_00255"/>
<keyword evidence="2" id="KW-1185">Reference proteome</keyword>
<name>A0A223KRE9_9BACI</name>
<dbReference type="EMBL" id="CP018866">
    <property type="protein sequence ID" value="AST91924.1"/>
    <property type="molecule type" value="Genomic_DNA"/>
</dbReference>
<dbReference type="SUPFAM" id="SSF53474">
    <property type="entry name" value="alpha/beta-Hydrolases"/>
    <property type="match status" value="1"/>
</dbReference>
<dbReference type="AlphaFoldDB" id="A0A223KRE9"/>
<organism evidence="1 2">
    <name type="scientific">Sutcliffiella cohnii</name>
    <dbReference type="NCBI Taxonomy" id="33932"/>
    <lineage>
        <taxon>Bacteria</taxon>
        <taxon>Bacillati</taxon>
        <taxon>Bacillota</taxon>
        <taxon>Bacilli</taxon>
        <taxon>Bacillales</taxon>
        <taxon>Bacillaceae</taxon>
        <taxon>Sutcliffiella</taxon>
    </lineage>
</organism>
<proteinExistence type="predicted"/>
<dbReference type="Gene3D" id="3.40.50.1820">
    <property type="entry name" value="alpha/beta hydrolase"/>
    <property type="match status" value="1"/>
</dbReference>
<dbReference type="KEGG" id="bcoh:BC6307_11885"/>
<protein>
    <recommendedName>
        <fullName evidence="3">AB hydrolase-1 domain-containing protein</fullName>
    </recommendedName>
</protein>
<dbReference type="Proteomes" id="UP000215224">
    <property type="component" value="Chromosome"/>
</dbReference>
<reference evidence="1 2" key="1">
    <citation type="submission" date="2016-12" db="EMBL/GenBank/DDBJ databases">
        <title>The whole genome sequencing and assembly of Bacillus cohnii DSM 6307T strain.</title>
        <authorList>
            <person name="Lee Y.-J."/>
            <person name="Yi H."/>
            <person name="Bahn Y.-S."/>
            <person name="Kim J.F."/>
            <person name="Lee D.-W."/>
        </authorList>
    </citation>
    <scope>NUCLEOTIDE SEQUENCE [LARGE SCALE GENOMIC DNA]</scope>
    <source>
        <strain evidence="1 2">DSM 6307</strain>
    </source>
</reference>
<evidence type="ECO:0000313" key="1">
    <source>
        <dbReference type="EMBL" id="AST91924.1"/>
    </source>
</evidence>
<dbReference type="InterPro" id="IPR029058">
    <property type="entry name" value="AB_hydrolase_fold"/>
</dbReference>
<evidence type="ECO:0008006" key="3">
    <source>
        <dbReference type="Google" id="ProtNLM"/>
    </source>
</evidence>